<dbReference type="AlphaFoldDB" id="A0AAN4ZCX1"/>
<reference evidence="2" key="1">
    <citation type="submission" date="2022-10" db="EMBL/GenBank/DDBJ databases">
        <title>Genome assembly of Pristionchus species.</title>
        <authorList>
            <person name="Yoshida K."/>
            <person name="Sommer R.J."/>
        </authorList>
    </citation>
    <scope>NUCLEOTIDE SEQUENCE [LARGE SCALE GENOMIC DNA]</scope>
    <source>
        <strain evidence="2">RS5460</strain>
    </source>
</reference>
<feature type="non-terminal residue" evidence="1">
    <location>
        <position position="1"/>
    </location>
</feature>
<feature type="non-terminal residue" evidence="1">
    <location>
        <position position="91"/>
    </location>
</feature>
<comment type="caution">
    <text evidence="1">The sequence shown here is derived from an EMBL/GenBank/DDBJ whole genome shotgun (WGS) entry which is preliminary data.</text>
</comment>
<dbReference type="Proteomes" id="UP001328107">
    <property type="component" value="Unassembled WGS sequence"/>
</dbReference>
<name>A0AAN4ZCX1_9BILA</name>
<sequence length="91" mass="10410">SHSERLLEDEWNLRSSRLVRLRPEHGHLACGINDKMCDLGRNRCRSVHCEHVIACEFLSDRIVDQGIATAIGKATLASSLELVERVEWWTL</sequence>
<organism evidence="1 2">
    <name type="scientific">Pristionchus mayeri</name>
    <dbReference type="NCBI Taxonomy" id="1317129"/>
    <lineage>
        <taxon>Eukaryota</taxon>
        <taxon>Metazoa</taxon>
        <taxon>Ecdysozoa</taxon>
        <taxon>Nematoda</taxon>
        <taxon>Chromadorea</taxon>
        <taxon>Rhabditida</taxon>
        <taxon>Rhabditina</taxon>
        <taxon>Diplogasteromorpha</taxon>
        <taxon>Diplogasteroidea</taxon>
        <taxon>Neodiplogasteridae</taxon>
        <taxon>Pristionchus</taxon>
    </lineage>
</organism>
<gene>
    <name evidence="1" type="ORF">PMAYCL1PPCAC_09053</name>
</gene>
<evidence type="ECO:0000313" key="2">
    <source>
        <dbReference type="Proteomes" id="UP001328107"/>
    </source>
</evidence>
<evidence type="ECO:0000313" key="1">
    <source>
        <dbReference type="EMBL" id="GMR38858.1"/>
    </source>
</evidence>
<keyword evidence="2" id="KW-1185">Reference proteome</keyword>
<protein>
    <submittedName>
        <fullName evidence="1">Uncharacterized protein</fullName>
    </submittedName>
</protein>
<accession>A0AAN4ZCX1</accession>
<dbReference type="EMBL" id="BTRK01000002">
    <property type="protein sequence ID" value="GMR38858.1"/>
    <property type="molecule type" value="Genomic_DNA"/>
</dbReference>
<proteinExistence type="predicted"/>